<proteinExistence type="predicted"/>
<dbReference type="PANTHER" id="PTHR35370:SF1">
    <property type="entry name" value="TYPE VI SECRETION SYSTEM COMPONENT TSSF1"/>
    <property type="match status" value="1"/>
</dbReference>
<keyword evidence="2" id="KW-1185">Reference proteome</keyword>
<dbReference type="STRING" id="299262.BWR18_10150"/>
<name>A0A1P8N0G1_9RHOB</name>
<evidence type="ECO:0000313" key="2">
    <source>
        <dbReference type="Proteomes" id="UP000186336"/>
    </source>
</evidence>
<dbReference type="Pfam" id="PF05947">
    <property type="entry name" value="T6SS_TssF"/>
    <property type="match status" value="1"/>
</dbReference>
<gene>
    <name evidence="1" type="ORF">BWR18_10150</name>
</gene>
<protein>
    <recommendedName>
        <fullName evidence="3">Type VI secretion protein</fullName>
    </recommendedName>
</protein>
<dbReference type="Proteomes" id="UP000186336">
    <property type="component" value="Chromosome"/>
</dbReference>
<dbReference type="InterPro" id="IPR010272">
    <property type="entry name" value="T6SS_TssF"/>
</dbReference>
<dbReference type="NCBIfam" id="TIGR03359">
    <property type="entry name" value="VI_chp_6"/>
    <property type="match status" value="1"/>
</dbReference>
<evidence type="ECO:0000313" key="1">
    <source>
        <dbReference type="EMBL" id="APX13811.1"/>
    </source>
</evidence>
<reference evidence="1 2" key="1">
    <citation type="submission" date="2017-01" db="EMBL/GenBank/DDBJ databases">
        <title>Complete genome of Tateyamaria omphalii DOK1-4 isolated from seawater in Dokdo.</title>
        <authorList>
            <person name="Kim J.H."/>
            <person name="Chi W.-J."/>
        </authorList>
    </citation>
    <scope>NUCLEOTIDE SEQUENCE [LARGE SCALE GENOMIC DNA]</scope>
    <source>
        <strain evidence="1 2">DOK1-4</strain>
    </source>
</reference>
<dbReference type="PIRSF" id="PIRSF028304">
    <property type="entry name" value="UCP028304"/>
    <property type="match status" value="1"/>
</dbReference>
<evidence type="ECO:0008006" key="3">
    <source>
        <dbReference type="Google" id="ProtNLM"/>
    </source>
</evidence>
<dbReference type="EMBL" id="CP019312">
    <property type="protein sequence ID" value="APX13811.1"/>
    <property type="molecule type" value="Genomic_DNA"/>
</dbReference>
<dbReference type="PANTHER" id="PTHR35370">
    <property type="entry name" value="CYTOPLASMIC PROTEIN-RELATED-RELATED"/>
    <property type="match status" value="1"/>
</dbReference>
<dbReference type="KEGG" id="tom:BWR18_10150"/>
<dbReference type="RefSeq" id="WP_076630241.1">
    <property type="nucleotide sequence ID" value="NZ_CP019312.1"/>
</dbReference>
<dbReference type="AlphaFoldDB" id="A0A1P8N0G1"/>
<organism evidence="1 2">
    <name type="scientific">Tateyamaria omphalii</name>
    <dbReference type="NCBI Taxonomy" id="299262"/>
    <lineage>
        <taxon>Bacteria</taxon>
        <taxon>Pseudomonadati</taxon>
        <taxon>Pseudomonadota</taxon>
        <taxon>Alphaproteobacteria</taxon>
        <taxon>Rhodobacterales</taxon>
        <taxon>Roseobacteraceae</taxon>
        <taxon>Tateyamaria</taxon>
    </lineage>
</organism>
<sequence>MTDRFLDFYNSELDALRRRAARFAAAHPKIAARLRLSDDAADDPNIERLIQSFSYTAARVRQKLEDGLPELTDGLLETLYPHYLAPQPAFTILSLSPDPALDGALSVKRGTEVVSEPIDGDRVRFATTQNVNLAPIRLTDTRLRPRPFEAPPAPAGAAACLRLTIETTGSVPLRDMGLDRLRLFLSGPTAQAQGLARLMLQSILGVTLAAHTSDPYARRMPATSVRPVGFDAETALTPWPEGSFAGYRTLAEFAALPEKFLFFDIDLGPLRETNRLDVYVFFDRPPDDTLTRVGAGSITLHATPAVNLFPARAEPIALDGSRTAYPLAADARRPRTRTVHSVRRVTIAGADGKTQTAPPLFHRLTDRRAGEVYWHLRRHASEDEKHLGSTTLAFVDRRGIDATSEPGTAGVDILATNGMLSRKLPFGGGQPALGLSSPIDHVTAVTCLRAPTKPRPPASDDDRAWQLMSHLSLNHLSLQSGGAATLRDILRLYDPGDGPDITQMIDAIDSVDTATGLARIDGVNVTGTDITLTLDDNCIAAGQAVVFASVLDRFFGCYTTLNTFTRLRVRLKNRLDTLAHFPARAGEGALI</sequence>
<accession>A0A1P8N0G1</accession>